<dbReference type="SUPFAM" id="SSF52833">
    <property type="entry name" value="Thioredoxin-like"/>
    <property type="match status" value="1"/>
</dbReference>
<organism evidence="1 2">
    <name type="scientific">Sphingomonas corticis</name>
    <dbReference type="NCBI Taxonomy" id="2722791"/>
    <lineage>
        <taxon>Bacteria</taxon>
        <taxon>Pseudomonadati</taxon>
        <taxon>Pseudomonadota</taxon>
        <taxon>Alphaproteobacteria</taxon>
        <taxon>Sphingomonadales</taxon>
        <taxon>Sphingomonadaceae</taxon>
        <taxon>Sphingomonas</taxon>
    </lineage>
</organism>
<keyword evidence="2" id="KW-1185">Reference proteome</keyword>
<dbReference type="EMBL" id="JAAVJH010000003">
    <property type="protein sequence ID" value="NJR78047.1"/>
    <property type="molecule type" value="Genomic_DNA"/>
</dbReference>
<dbReference type="Gene3D" id="3.40.30.10">
    <property type="entry name" value="Glutaredoxin"/>
    <property type="match status" value="1"/>
</dbReference>
<gene>
    <name evidence="1" type="ORF">HBH26_05375</name>
</gene>
<proteinExistence type="predicted"/>
<dbReference type="RefSeq" id="WP_168133592.1">
    <property type="nucleotide sequence ID" value="NZ_JAAVJH010000003.1"/>
</dbReference>
<comment type="caution">
    <text evidence="1">The sequence shown here is derived from an EMBL/GenBank/DDBJ whole genome shotgun (WGS) entry which is preliminary data.</text>
</comment>
<accession>A0ABX1CQL7</accession>
<evidence type="ECO:0000313" key="1">
    <source>
        <dbReference type="EMBL" id="NJR78047.1"/>
    </source>
</evidence>
<protein>
    <recommendedName>
        <fullName evidence="3">Thioredoxin domain-containing protein</fullName>
    </recommendedName>
</protein>
<evidence type="ECO:0000313" key="2">
    <source>
        <dbReference type="Proteomes" id="UP000732399"/>
    </source>
</evidence>
<dbReference type="Proteomes" id="UP000732399">
    <property type="component" value="Unassembled WGS sequence"/>
</dbReference>
<reference evidence="1 2" key="1">
    <citation type="submission" date="2020-03" db="EMBL/GenBank/DDBJ databases">
        <authorList>
            <person name="Wang L."/>
            <person name="He N."/>
            <person name="Li Y."/>
            <person name="Fang Y."/>
            <person name="Zhang F."/>
        </authorList>
    </citation>
    <scope>NUCLEOTIDE SEQUENCE [LARGE SCALE GENOMIC DNA]</scope>
    <source>
        <strain evidence="1 2">36D10-4-7</strain>
    </source>
</reference>
<dbReference type="InterPro" id="IPR036249">
    <property type="entry name" value="Thioredoxin-like_sf"/>
</dbReference>
<name>A0ABX1CQL7_9SPHN</name>
<evidence type="ECO:0008006" key="3">
    <source>
        <dbReference type="Google" id="ProtNLM"/>
    </source>
</evidence>
<sequence>MLRLALPLVAGGAAPAEPAYPPRAVVLFVADWCAPCHAEVARLPEITAAAGAWTVLVADGDAPARPGRLARGVKAERRWTPDPATAAAIRRDLFADIAGLPYAVAFDAAGRRCADTRRGLDAARTRALLERCAPR</sequence>